<reference evidence="2 3" key="1">
    <citation type="submission" date="2018-06" db="EMBL/GenBank/DDBJ databases">
        <title>Extensive metabolic versatility and redundancy in microbially diverse, dynamic hydrothermal sediments.</title>
        <authorList>
            <person name="Dombrowski N."/>
            <person name="Teske A."/>
            <person name="Baker B.J."/>
        </authorList>
    </citation>
    <scope>NUCLEOTIDE SEQUENCE [LARGE SCALE GENOMIC DNA]</scope>
    <source>
        <strain evidence="2">B36_G15</strain>
    </source>
</reference>
<dbReference type="GO" id="GO:0003677">
    <property type="term" value="F:DNA binding"/>
    <property type="evidence" value="ECO:0007669"/>
    <property type="project" value="InterPro"/>
</dbReference>
<dbReference type="Pfam" id="PF12728">
    <property type="entry name" value="HTH_17"/>
    <property type="match status" value="1"/>
</dbReference>
<evidence type="ECO:0000259" key="1">
    <source>
        <dbReference type="Pfam" id="PF12728"/>
    </source>
</evidence>
<evidence type="ECO:0000313" key="3">
    <source>
        <dbReference type="Proteomes" id="UP000268469"/>
    </source>
</evidence>
<feature type="domain" description="Helix-turn-helix" evidence="1">
    <location>
        <begin position="13"/>
        <end position="59"/>
    </location>
</feature>
<proteinExistence type="predicted"/>
<gene>
    <name evidence="2" type="ORF">DRP53_03310</name>
</gene>
<name>A0A660SLP8_UNCW3</name>
<dbReference type="InterPro" id="IPR041657">
    <property type="entry name" value="HTH_17"/>
</dbReference>
<dbReference type="InterPro" id="IPR010093">
    <property type="entry name" value="SinI_DNA-bd"/>
</dbReference>
<protein>
    <recommendedName>
        <fullName evidence="1">Helix-turn-helix domain-containing protein</fullName>
    </recommendedName>
</protein>
<organism evidence="2 3">
    <name type="scientific">candidate division WOR-3 bacterium</name>
    <dbReference type="NCBI Taxonomy" id="2052148"/>
    <lineage>
        <taxon>Bacteria</taxon>
        <taxon>Bacteria division WOR-3</taxon>
    </lineage>
</organism>
<accession>A0A660SLP8</accession>
<evidence type="ECO:0000313" key="2">
    <source>
        <dbReference type="EMBL" id="RKX70941.1"/>
    </source>
</evidence>
<comment type="caution">
    <text evidence="2">The sequence shown here is derived from an EMBL/GenBank/DDBJ whole genome shotgun (WGS) entry which is preliminary data.</text>
</comment>
<dbReference type="EMBL" id="QNBE01000022">
    <property type="protein sequence ID" value="RKX70941.1"/>
    <property type="molecule type" value="Genomic_DNA"/>
</dbReference>
<dbReference type="AlphaFoldDB" id="A0A660SLP8"/>
<dbReference type="Proteomes" id="UP000268469">
    <property type="component" value="Unassembled WGS sequence"/>
</dbReference>
<dbReference type="NCBIfam" id="TIGR01764">
    <property type="entry name" value="excise"/>
    <property type="match status" value="1"/>
</dbReference>
<sequence>MPLSPREIDPEKLYTTEETSELLRLGPQTIRKKLREGSIHGKKVGRRWLIKGKEIRRYIGE</sequence>